<protein>
    <submittedName>
        <fullName evidence="1">Uncharacterized protein</fullName>
    </submittedName>
</protein>
<reference evidence="1 2" key="1">
    <citation type="submission" date="2021-03" db="EMBL/GenBank/DDBJ databases">
        <title>Genomic Encyclopedia of Type Strains, Phase IV (KMG-IV): sequencing the most valuable type-strain genomes for metagenomic binning, comparative biology and taxonomic classification.</title>
        <authorList>
            <person name="Goeker M."/>
        </authorList>
    </citation>
    <scope>NUCLEOTIDE SEQUENCE [LARGE SCALE GENOMIC DNA]</scope>
    <source>
        <strain evidence="1 2">DSM 25790</strain>
    </source>
</reference>
<evidence type="ECO:0000313" key="1">
    <source>
        <dbReference type="EMBL" id="MBP2257520.1"/>
    </source>
</evidence>
<accession>A0ABS4S7Q5</accession>
<dbReference type="RefSeq" id="WP_226371027.1">
    <property type="nucleotide sequence ID" value="NZ_JAGIKX010000009.1"/>
</dbReference>
<gene>
    <name evidence="1" type="ORF">J2Z81_001468</name>
</gene>
<sequence>MAAKITYRETACVLKEWTAVDISNTMVGTIVRKVGEAQAKADEEIDFLYAEADGVFVRETEKKKSHEGSHAILECQH</sequence>
<evidence type="ECO:0000313" key="2">
    <source>
        <dbReference type="Proteomes" id="UP001519294"/>
    </source>
</evidence>
<organism evidence="1 2">
    <name type="scientific">Virgibacillus alimentarius</name>
    <dbReference type="NCBI Taxonomy" id="698769"/>
    <lineage>
        <taxon>Bacteria</taxon>
        <taxon>Bacillati</taxon>
        <taxon>Bacillota</taxon>
        <taxon>Bacilli</taxon>
        <taxon>Bacillales</taxon>
        <taxon>Bacillaceae</taxon>
        <taxon>Virgibacillus</taxon>
    </lineage>
</organism>
<keyword evidence="2" id="KW-1185">Reference proteome</keyword>
<dbReference type="Proteomes" id="UP001519294">
    <property type="component" value="Unassembled WGS sequence"/>
</dbReference>
<dbReference type="EMBL" id="JAGIKX010000009">
    <property type="protein sequence ID" value="MBP2257520.1"/>
    <property type="molecule type" value="Genomic_DNA"/>
</dbReference>
<name>A0ABS4S7Q5_9BACI</name>
<comment type="caution">
    <text evidence="1">The sequence shown here is derived from an EMBL/GenBank/DDBJ whole genome shotgun (WGS) entry which is preliminary data.</text>
</comment>
<proteinExistence type="predicted"/>